<keyword evidence="1" id="KW-1133">Transmembrane helix</keyword>
<gene>
    <name evidence="2" type="ORF">A9308_02095</name>
</gene>
<dbReference type="InterPro" id="IPR050445">
    <property type="entry name" value="Bact_polysacc_biosynth/exp"/>
</dbReference>
<proteinExistence type="predicted"/>
<dbReference type="GO" id="GO:0004713">
    <property type="term" value="F:protein tyrosine kinase activity"/>
    <property type="evidence" value="ECO:0007669"/>
    <property type="project" value="TreeGrafter"/>
</dbReference>
<name>A0A1B8QGC3_9GAMM</name>
<reference evidence="2 3" key="1">
    <citation type="submission" date="2016-06" db="EMBL/GenBank/DDBJ databases">
        <title>Draft genome of Moraxella atlantae CCUG 66109.</title>
        <authorList>
            <person name="Salva-Serra F."/>
            <person name="Engstrom-Jakobsson H."/>
            <person name="Thorell K."/>
            <person name="Gonzales-Siles L."/>
            <person name="Karlsson R."/>
            <person name="Boulund F."/>
            <person name="Engstrand L."/>
            <person name="Kristiansson E."/>
            <person name="Moore E."/>
        </authorList>
    </citation>
    <scope>NUCLEOTIDE SEQUENCE [LARGE SCALE GENOMIC DNA]</scope>
    <source>
        <strain evidence="2 3">CCUG 66109</strain>
    </source>
</reference>
<dbReference type="GO" id="GO:0005886">
    <property type="term" value="C:plasma membrane"/>
    <property type="evidence" value="ECO:0007669"/>
    <property type="project" value="TreeGrafter"/>
</dbReference>
<keyword evidence="1" id="KW-0472">Membrane</keyword>
<dbReference type="STRING" id="34059.A9308_02095"/>
<dbReference type="PANTHER" id="PTHR32309">
    <property type="entry name" value="TYROSINE-PROTEIN KINASE"/>
    <property type="match status" value="1"/>
</dbReference>
<organism evidence="2 3">
    <name type="scientific">Faucicola atlantae</name>
    <dbReference type="NCBI Taxonomy" id="34059"/>
    <lineage>
        <taxon>Bacteria</taxon>
        <taxon>Pseudomonadati</taxon>
        <taxon>Pseudomonadota</taxon>
        <taxon>Gammaproteobacteria</taxon>
        <taxon>Moraxellales</taxon>
        <taxon>Moraxellaceae</taxon>
        <taxon>Faucicola</taxon>
    </lineage>
</organism>
<dbReference type="PANTHER" id="PTHR32309:SF13">
    <property type="entry name" value="FERRIC ENTEROBACTIN TRANSPORT PROTEIN FEPE"/>
    <property type="match status" value="1"/>
</dbReference>
<evidence type="ECO:0008006" key="4">
    <source>
        <dbReference type="Google" id="ProtNLM"/>
    </source>
</evidence>
<evidence type="ECO:0000313" key="2">
    <source>
        <dbReference type="EMBL" id="OBX81029.1"/>
    </source>
</evidence>
<feature type="transmembrane region" description="Helical" evidence="1">
    <location>
        <begin position="15"/>
        <end position="40"/>
    </location>
</feature>
<sequence>MLSRLNRFFKNNDPLFWLCVVIPTILLIIYYGFIASDVYISESKYVIRSPNQQAVSGLGVMLKNIGFNASSDDSYVVRDFLTSRDAVKSLNQSLAIEQKYSDPAIDPISRFGTFYQSHTFENFYDYFTKKIKIVYDPASSISQLQVRAYTPQAAQQINTQLLQMSEAVINKINADAKRDILKYAQDEVLAAQKTSKQAAENLANYRTDKAVFNPEGQSMIVLQEISKLQDALIQAQTQLAQAESLAPDNPQIEPMKLRIQTLEAAIKAKSDQVTGPNDRSLSNRSADYQRLALEKELADKQLATAMVNYEQAKSDFSQKQLYISTLSKPSLPDEALEPKRWKNILSGFIFGLLTWGVLRLFVAGVKEHND</sequence>
<dbReference type="Proteomes" id="UP000092508">
    <property type="component" value="Unassembled WGS sequence"/>
</dbReference>
<dbReference type="AlphaFoldDB" id="A0A1B8QGC3"/>
<protein>
    <recommendedName>
        <fullName evidence="4">Vi polysaccharide export inner membrane protein VexD</fullName>
    </recommendedName>
</protein>
<accession>A0A1B8QGC3</accession>
<feature type="transmembrane region" description="Helical" evidence="1">
    <location>
        <begin position="344"/>
        <end position="365"/>
    </location>
</feature>
<dbReference type="EMBL" id="LZMZ01000002">
    <property type="protein sequence ID" value="OBX81029.1"/>
    <property type="molecule type" value="Genomic_DNA"/>
</dbReference>
<comment type="caution">
    <text evidence="2">The sequence shown here is derived from an EMBL/GenBank/DDBJ whole genome shotgun (WGS) entry which is preliminary data.</text>
</comment>
<evidence type="ECO:0000313" key="3">
    <source>
        <dbReference type="Proteomes" id="UP000092508"/>
    </source>
</evidence>
<evidence type="ECO:0000256" key="1">
    <source>
        <dbReference type="SAM" id="Phobius"/>
    </source>
</evidence>
<keyword evidence="1" id="KW-0812">Transmembrane</keyword>